<dbReference type="EC" id="2.1.1.199" evidence="6"/>
<evidence type="ECO:0000256" key="7">
    <source>
        <dbReference type="SAM" id="MobiDB-lite"/>
    </source>
</evidence>
<dbReference type="SUPFAM" id="SSF53335">
    <property type="entry name" value="S-adenosyl-L-methionine-dependent methyltransferases"/>
    <property type="match status" value="1"/>
</dbReference>
<comment type="subcellular location">
    <subcellularLocation>
        <location evidence="6">Cytoplasm</location>
    </subcellularLocation>
</comment>
<dbReference type="PIRSF" id="PIRSF004486">
    <property type="entry name" value="MraW"/>
    <property type="match status" value="1"/>
</dbReference>
<keyword evidence="6" id="KW-0963">Cytoplasm</keyword>
<dbReference type="EMBL" id="ACJN02000004">
    <property type="protein sequence ID" value="EFI32953.1"/>
    <property type="molecule type" value="Genomic_DNA"/>
</dbReference>
<sequence>MQAQELADYTHQPVMLEKVLELLAPAPGGRYLDGTLGLGGHSLAILKACKGECSILGMDMDQEALELVAENLEEQQGGLHMVQDAFHNFQEYLQELQWPGLDGALLDLGMSSLQLDKKEKGFSFIHDGPLDMRMGLAQGFPPASSLVQNASFSRLKQIIYELGEEPMAPRIARAIIQAREKSPINTTLELARIVEQAYPAQRRRAARNHPATKTFQALRMATNKELESLQDFLEKIAPWLRPGARLVVISFHSLEDRMVKQYLRRQASDCICPPRSPVCSCSHRKTLEILTRKPLTASEREISRNPRSRSAKLRAAQRV</sequence>
<feature type="binding site" evidence="6">
    <location>
        <position position="107"/>
    </location>
    <ligand>
        <name>S-adenosyl-L-methionine</name>
        <dbReference type="ChEBI" id="CHEBI:59789"/>
    </ligand>
</feature>
<dbReference type="eggNOG" id="COG0275">
    <property type="taxonomic scope" value="Bacteria"/>
</dbReference>
<dbReference type="Proteomes" id="UP000005496">
    <property type="component" value="Unassembled WGS sequence"/>
</dbReference>
<dbReference type="GO" id="GO:0070475">
    <property type="term" value="P:rRNA base methylation"/>
    <property type="evidence" value="ECO:0007669"/>
    <property type="project" value="UniProtKB-UniRule"/>
</dbReference>
<keyword evidence="3 6" id="KW-0489">Methyltransferase</keyword>
<keyword evidence="2 6" id="KW-0698">rRNA processing</keyword>
<keyword evidence="9" id="KW-1185">Reference proteome</keyword>
<keyword evidence="4 6" id="KW-0808">Transferase</keyword>
<comment type="similarity">
    <text evidence="1 6">Belongs to the methyltransferase superfamily. RsmH family.</text>
</comment>
<dbReference type="NCBIfam" id="TIGR00006">
    <property type="entry name" value="16S rRNA (cytosine(1402)-N(4))-methyltransferase RsmH"/>
    <property type="match status" value="1"/>
</dbReference>
<dbReference type="SUPFAM" id="SSF81799">
    <property type="entry name" value="Putative methyltransferase TM0872, insert domain"/>
    <property type="match status" value="1"/>
</dbReference>
<dbReference type="PANTHER" id="PTHR11265:SF0">
    <property type="entry name" value="12S RRNA N4-METHYLCYTIDINE METHYLTRANSFERASE"/>
    <property type="match status" value="1"/>
</dbReference>
<name>D6SUH3_9BACT</name>
<dbReference type="GO" id="GO:0005737">
    <property type="term" value="C:cytoplasm"/>
    <property type="evidence" value="ECO:0007669"/>
    <property type="project" value="UniProtKB-SubCell"/>
</dbReference>
<evidence type="ECO:0000256" key="4">
    <source>
        <dbReference type="ARBA" id="ARBA00022679"/>
    </source>
</evidence>
<evidence type="ECO:0000256" key="6">
    <source>
        <dbReference type="HAMAP-Rule" id="MF_01007"/>
    </source>
</evidence>
<dbReference type="InterPro" id="IPR029063">
    <property type="entry name" value="SAM-dependent_MTases_sf"/>
</dbReference>
<dbReference type="PANTHER" id="PTHR11265">
    <property type="entry name" value="S-ADENOSYL-METHYLTRANSFERASE MRAW"/>
    <property type="match status" value="1"/>
</dbReference>
<comment type="caution">
    <text evidence="8">The sequence shown here is derived from an EMBL/GenBank/DDBJ whole genome shotgun (WGS) entry which is preliminary data.</text>
</comment>
<evidence type="ECO:0000256" key="5">
    <source>
        <dbReference type="ARBA" id="ARBA00022691"/>
    </source>
</evidence>
<dbReference type="Pfam" id="PF01795">
    <property type="entry name" value="Methyltransf_5"/>
    <property type="match status" value="1"/>
</dbReference>
<organism evidence="8 9">
    <name type="scientific">Desulfonatronospira thiodismutans ASO3-1</name>
    <dbReference type="NCBI Taxonomy" id="555779"/>
    <lineage>
        <taxon>Bacteria</taxon>
        <taxon>Pseudomonadati</taxon>
        <taxon>Thermodesulfobacteriota</taxon>
        <taxon>Desulfovibrionia</taxon>
        <taxon>Desulfovibrionales</taxon>
        <taxon>Desulfonatronovibrionaceae</taxon>
        <taxon>Desulfonatronospira</taxon>
    </lineage>
</organism>
<evidence type="ECO:0000313" key="9">
    <source>
        <dbReference type="Proteomes" id="UP000005496"/>
    </source>
</evidence>
<evidence type="ECO:0000256" key="2">
    <source>
        <dbReference type="ARBA" id="ARBA00022552"/>
    </source>
</evidence>
<dbReference type="RefSeq" id="WP_008871646.1">
    <property type="nucleotide sequence ID" value="NZ_ACJN02000004.1"/>
</dbReference>
<dbReference type="InterPro" id="IPR002903">
    <property type="entry name" value="RsmH"/>
</dbReference>
<comment type="function">
    <text evidence="6">Specifically methylates the N4 position of cytidine in position 1402 (C1402) of 16S rRNA.</text>
</comment>
<dbReference type="HAMAP" id="MF_01007">
    <property type="entry name" value="16SrRNA_methyltr_H"/>
    <property type="match status" value="1"/>
</dbReference>
<dbReference type="AlphaFoldDB" id="D6SUH3"/>
<feature type="binding site" evidence="6">
    <location>
        <position position="86"/>
    </location>
    <ligand>
        <name>S-adenosyl-L-methionine</name>
        <dbReference type="ChEBI" id="CHEBI:59789"/>
    </ligand>
</feature>
<accession>D6SUH3</accession>
<evidence type="ECO:0000313" key="8">
    <source>
        <dbReference type="EMBL" id="EFI32953.1"/>
    </source>
</evidence>
<gene>
    <name evidence="6" type="primary">rsmH</name>
    <name evidence="8" type="ORF">Dthio_PD0267</name>
</gene>
<evidence type="ECO:0000256" key="3">
    <source>
        <dbReference type="ARBA" id="ARBA00022603"/>
    </source>
</evidence>
<feature type="binding site" evidence="6">
    <location>
        <position position="114"/>
    </location>
    <ligand>
        <name>S-adenosyl-L-methionine</name>
        <dbReference type="ChEBI" id="CHEBI:59789"/>
    </ligand>
</feature>
<feature type="compositionally biased region" description="Basic residues" evidence="7">
    <location>
        <begin position="306"/>
        <end position="319"/>
    </location>
</feature>
<feature type="binding site" evidence="6">
    <location>
        <begin position="39"/>
        <end position="41"/>
    </location>
    <ligand>
        <name>S-adenosyl-L-methionine</name>
        <dbReference type="ChEBI" id="CHEBI:59789"/>
    </ligand>
</feature>
<proteinExistence type="inferred from homology"/>
<dbReference type="OrthoDB" id="9806637at2"/>
<dbReference type="GO" id="GO:0071424">
    <property type="term" value="F:rRNA (cytosine-N4-)-methyltransferase activity"/>
    <property type="evidence" value="ECO:0007669"/>
    <property type="project" value="UniProtKB-UniRule"/>
</dbReference>
<feature type="region of interest" description="Disordered" evidence="7">
    <location>
        <begin position="298"/>
        <end position="319"/>
    </location>
</feature>
<dbReference type="Gene3D" id="3.40.50.150">
    <property type="entry name" value="Vaccinia Virus protein VP39"/>
    <property type="match status" value="1"/>
</dbReference>
<comment type="catalytic activity">
    <reaction evidence="6">
        <text>cytidine(1402) in 16S rRNA + S-adenosyl-L-methionine = N(4)-methylcytidine(1402) in 16S rRNA + S-adenosyl-L-homocysteine + H(+)</text>
        <dbReference type="Rhea" id="RHEA:42928"/>
        <dbReference type="Rhea" id="RHEA-COMP:10286"/>
        <dbReference type="Rhea" id="RHEA-COMP:10287"/>
        <dbReference type="ChEBI" id="CHEBI:15378"/>
        <dbReference type="ChEBI" id="CHEBI:57856"/>
        <dbReference type="ChEBI" id="CHEBI:59789"/>
        <dbReference type="ChEBI" id="CHEBI:74506"/>
        <dbReference type="ChEBI" id="CHEBI:82748"/>
        <dbReference type="EC" id="2.1.1.199"/>
    </reaction>
</comment>
<keyword evidence="5 6" id="KW-0949">S-adenosyl-L-methionine</keyword>
<dbReference type="Gene3D" id="1.10.150.170">
    <property type="entry name" value="Putative methyltransferase TM0872, insert domain"/>
    <property type="match status" value="1"/>
</dbReference>
<feature type="binding site" evidence="6">
    <location>
        <position position="59"/>
    </location>
    <ligand>
        <name>S-adenosyl-L-methionine</name>
        <dbReference type="ChEBI" id="CHEBI:59789"/>
    </ligand>
</feature>
<reference evidence="8" key="1">
    <citation type="submission" date="2010-05" db="EMBL/GenBank/DDBJ databases">
        <title>The draft genome of Desulfonatronospira thiodismutans ASO3-1.</title>
        <authorList>
            <consortium name="US DOE Joint Genome Institute (JGI-PGF)"/>
            <person name="Lucas S."/>
            <person name="Copeland A."/>
            <person name="Lapidus A."/>
            <person name="Cheng J.-F."/>
            <person name="Bruce D."/>
            <person name="Goodwin L."/>
            <person name="Pitluck S."/>
            <person name="Chertkov O."/>
            <person name="Brettin T."/>
            <person name="Detter J.C."/>
            <person name="Han C."/>
            <person name="Land M.L."/>
            <person name="Hauser L."/>
            <person name="Kyrpides N."/>
            <person name="Mikhailova N."/>
            <person name="Muyzer G."/>
            <person name="Woyke T."/>
        </authorList>
    </citation>
    <scope>NUCLEOTIDE SEQUENCE [LARGE SCALE GENOMIC DNA]</scope>
    <source>
        <strain evidence="8">ASO3-1</strain>
    </source>
</reference>
<evidence type="ECO:0000256" key="1">
    <source>
        <dbReference type="ARBA" id="ARBA00010396"/>
    </source>
</evidence>
<dbReference type="InterPro" id="IPR023397">
    <property type="entry name" value="SAM-dep_MeTrfase_MraW_recog"/>
</dbReference>
<protein>
    <recommendedName>
        <fullName evidence="6">Ribosomal RNA small subunit methyltransferase H</fullName>
        <ecNumber evidence="6">2.1.1.199</ecNumber>
    </recommendedName>
    <alternativeName>
        <fullName evidence="6">16S rRNA m(4)C1402 methyltransferase</fullName>
    </alternativeName>
    <alternativeName>
        <fullName evidence="6">rRNA (cytosine-N(4)-)-methyltransferase RsmH</fullName>
    </alternativeName>
</protein>